<dbReference type="SMART" id="SM00327">
    <property type="entry name" value="VWA"/>
    <property type="match status" value="1"/>
</dbReference>
<dbReference type="STRING" id="1891926.Fuma_00441"/>
<dbReference type="SUPFAM" id="SSF53300">
    <property type="entry name" value="vWA-like"/>
    <property type="match status" value="1"/>
</dbReference>
<dbReference type="Gene3D" id="3.40.50.410">
    <property type="entry name" value="von Willebrand factor, type A domain"/>
    <property type="match status" value="1"/>
</dbReference>
<evidence type="ECO:0000259" key="1">
    <source>
        <dbReference type="SMART" id="SM00327"/>
    </source>
</evidence>
<proteinExistence type="predicted"/>
<reference evidence="2 3" key="1">
    <citation type="journal article" date="2016" name="Front. Microbiol.">
        <title>Fuerstia marisgermanicae gen. nov., sp. nov., an Unusual Member of the Phylum Planctomycetes from the German Wadden Sea.</title>
        <authorList>
            <person name="Kohn T."/>
            <person name="Heuer A."/>
            <person name="Jogler M."/>
            <person name="Vollmers J."/>
            <person name="Boedeker C."/>
            <person name="Bunk B."/>
            <person name="Rast P."/>
            <person name="Borchert D."/>
            <person name="Glockner I."/>
            <person name="Freese H.M."/>
            <person name="Klenk H.P."/>
            <person name="Overmann J."/>
            <person name="Kaster A.K."/>
            <person name="Rohde M."/>
            <person name="Wiegand S."/>
            <person name="Jogler C."/>
        </authorList>
    </citation>
    <scope>NUCLEOTIDE SEQUENCE [LARGE SCALE GENOMIC DNA]</scope>
    <source>
        <strain evidence="2 3">NH11</strain>
    </source>
</reference>
<dbReference type="PANTHER" id="PTHR33608">
    <property type="entry name" value="BLL2464 PROTEIN"/>
    <property type="match status" value="1"/>
</dbReference>
<feature type="domain" description="VWFA" evidence="1">
    <location>
        <begin position="83"/>
        <end position="250"/>
    </location>
</feature>
<evidence type="ECO:0000313" key="3">
    <source>
        <dbReference type="Proteomes" id="UP000187735"/>
    </source>
</evidence>
<dbReference type="InterPro" id="IPR036465">
    <property type="entry name" value="vWFA_dom_sf"/>
</dbReference>
<protein>
    <recommendedName>
        <fullName evidence="1">VWFA domain-containing protein</fullName>
    </recommendedName>
</protein>
<gene>
    <name evidence="2" type="ORF">Fuma_00441</name>
</gene>
<name>A0A1P8W9X5_9PLAN</name>
<dbReference type="PANTHER" id="PTHR33608:SF7">
    <property type="entry name" value="DUF58 DOMAIN-CONTAINING PROTEIN"/>
    <property type="match status" value="1"/>
</dbReference>
<dbReference type="KEGG" id="fmr:Fuma_00441"/>
<dbReference type="InterPro" id="IPR002881">
    <property type="entry name" value="DUF58"/>
</dbReference>
<dbReference type="Pfam" id="PF01882">
    <property type="entry name" value="DUF58"/>
    <property type="match status" value="1"/>
</dbReference>
<keyword evidence="3" id="KW-1185">Reference proteome</keyword>
<organism evidence="2 3">
    <name type="scientific">Fuerstiella marisgermanici</name>
    <dbReference type="NCBI Taxonomy" id="1891926"/>
    <lineage>
        <taxon>Bacteria</taxon>
        <taxon>Pseudomonadati</taxon>
        <taxon>Planctomycetota</taxon>
        <taxon>Planctomycetia</taxon>
        <taxon>Planctomycetales</taxon>
        <taxon>Planctomycetaceae</taxon>
        <taxon>Fuerstiella</taxon>
    </lineage>
</organism>
<dbReference type="InterPro" id="IPR002035">
    <property type="entry name" value="VWF_A"/>
</dbReference>
<dbReference type="EMBL" id="CP017641">
    <property type="protein sequence ID" value="APZ90857.1"/>
    <property type="molecule type" value="Genomic_DNA"/>
</dbReference>
<accession>A0A1P8W9X5</accession>
<evidence type="ECO:0000313" key="2">
    <source>
        <dbReference type="EMBL" id="APZ90857.1"/>
    </source>
</evidence>
<dbReference type="Proteomes" id="UP000187735">
    <property type="component" value="Chromosome"/>
</dbReference>
<dbReference type="AlphaFoldDB" id="A0A1P8W9X5"/>
<sequence length="299" mass="34074">MTHDLERFLQPDEIAKISRLELRARKVVEGFVSGLHRSPYFGQSIEFVQHREYVPGDDARRIDWKVWSRTDRYYLKLFEEDTNVRVVLLVDGSESMQFGSGPLTKFDYAQTVAAALAMLILKQNDSVGVGLFDTKMRSIIPSSSRHNHLNSILQGLSAETATGQTDIISVLRSAAEVMSHRSIVILISDLFCDREQLFRGLQLLKQRKHEVLIVHTMDDQELDFDYSGTLRFEGLEDSGKLTCDPAALRTGYKNALDSFLETIRRRCAGSLVDYRLTRTSENLDAVLSHLLNFRIGMRK</sequence>